<feature type="transmembrane region" description="Helical" evidence="5">
    <location>
        <begin position="84"/>
        <end position="101"/>
    </location>
</feature>
<name>A0A126Q1T4_ALTMA</name>
<feature type="transmembrane region" description="Helical" evidence="5">
    <location>
        <begin position="134"/>
        <end position="154"/>
    </location>
</feature>
<dbReference type="Pfam" id="PF04932">
    <property type="entry name" value="Wzy_C"/>
    <property type="match status" value="1"/>
</dbReference>
<evidence type="ECO:0000313" key="8">
    <source>
        <dbReference type="Proteomes" id="UP000063991"/>
    </source>
</evidence>
<accession>A0A126Q1T4</accession>
<organism evidence="7 8">
    <name type="scientific">Alteromonas macleodii</name>
    <name type="common">Pseudoalteromonas macleodii</name>
    <dbReference type="NCBI Taxonomy" id="28108"/>
    <lineage>
        <taxon>Bacteria</taxon>
        <taxon>Pseudomonadati</taxon>
        <taxon>Pseudomonadota</taxon>
        <taxon>Gammaproteobacteria</taxon>
        <taxon>Alteromonadales</taxon>
        <taxon>Alteromonadaceae</taxon>
        <taxon>Alteromonas/Salinimonas group</taxon>
        <taxon>Alteromonas</taxon>
    </lineage>
</organism>
<feature type="transmembrane region" description="Helical" evidence="5">
    <location>
        <begin position="220"/>
        <end position="237"/>
    </location>
</feature>
<dbReference type="InterPro" id="IPR051533">
    <property type="entry name" value="WaaL-like"/>
</dbReference>
<evidence type="ECO:0000256" key="2">
    <source>
        <dbReference type="ARBA" id="ARBA00022692"/>
    </source>
</evidence>
<dbReference type="RefSeq" id="WP_061095544.1">
    <property type="nucleotide sequence ID" value="NZ_CP014323.1"/>
</dbReference>
<evidence type="ECO:0000256" key="5">
    <source>
        <dbReference type="SAM" id="Phobius"/>
    </source>
</evidence>
<sequence>MLNILLFWGTYFGGLFLAFSRAPIYAFVVYQAVYFFNPPKRWWGSSIPDLSYSYYIVVIMIVLVIANHKELSKNKLFNAPQTKWIYLFLATHLMAYAYAAIPIRHDLFTIYFLKLIVIISVAYKLINTERDLKFAVLGYIFGAWYLSFYTFQIGRNRGDRVEGIGTVDSPDSNGIAAAIAPAVVFALFYLWRSDKLWQKLLSLISLAFLCNALVLINSRGAVLGLIIGGSYFVYNLYKGKLKAKYQKATVYGLIITGVIGLTVVVDDGFINRFSSLKQESGGVNEEGETGSTRVIYWKAAFDLALDHPLGTGAYGFNYYARSYIPANTYVGQNLRKSGGVKSVHSSWFSALAEVGFLGLMFFILIFVSCIKTSTALKKLFIKKKRTYEYYFVFALEGALLTFIVTMSFLDRHRAEILYWLILFFMAAHNIYINKSNSEEITKA</sequence>
<protein>
    <recommendedName>
        <fullName evidence="6">O-antigen ligase-related domain-containing protein</fullName>
    </recommendedName>
</protein>
<feature type="transmembrane region" description="Helical" evidence="5">
    <location>
        <begin position="196"/>
        <end position="214"/>
    </location>
</feature>
<dbReference type="PANTHER" id="PTHR37422:SF13">
    <property type="entry name" value="LIPOPOLYSACCHARIDE BIOSYNTHESIS PROTEIN PA4999-RELATED"/>
    <property type="match status" value="1"/>
</dbReference>
<dbReference type="Proteomes" id="UP000063991">
    <property type="component" value="Chromosome"/>
</dbReference>
<proteinExistence type="predicted"/>
<feature type="domain" description="O-antigen ligase-related" evidence="6">
    <location>
        <begin position="205"/>
        <end position="363"/>
    </location>
</feature>
<feature type="transmembrane region" description="Helical" evidence="5">
    <location>
        <begin position="50"/>
        <end position="68"/>
    </location>
</feature>
<feature type="transmembrane region" description="Helical" evidence="5">
    <location>
        <begin position="389"/>
        <end position="410"/>
    </location>
</feature>
<feature type="transmembrane region" description="Helical" evidence="5">
    <location>
        <begin position="107"/>
        <end position="127"/>
    </location>
</feature>
<reference evidence="7 8" key="1">
    <citation type="submission" date="2015-12" db="EMBL/GenBank/DDBJ databases">
        <authorList>
            <person name="Shamseldin A."/>
            <person name="Moawad H."/>
            <person name="Abd El-Rahim W.M."/>
            <person name="Sadowsky M.J."/>
        </authorList>
    </citation>
    <scope>NUCLEOTIDE SEQUENCE [LARGE SCALE GENOMIC DNA]</scope>
    <source>
        <strain evidence="7 8">D7</strain>
    </source>
</reference>
<comment type="subcellular location">
    <subcellularLocation>
        <location evidence="1">Membrane</location>
        <topology evidence="1">Multi-pass membrane protein</topology>
    </subcellularLocation>
</comment>
<keyword evidence="2 5" id="KW-0812">Transmembrane</keyword>
<gene>
    <name evidence="7" type="ORF">AVL55_14065</name>
</gene>
<feature type="transmembrane region" description="Helical" evidence="5">
    <location>
        <begin position="249"/>
        <end position="270"/>
    </location>
</feature>
<feature type="transmembrane region" description="Helical" evidence="5">
    <location>
        <begin position="347"/>
        <end position="368"/>
    </location>
</feature>
<keyword evidence="3 5" id="KW-1133">Transmembrane helix</keyword>
<dbReference type="PANTHER" id="PTHR37422">
    <property type="entry name" value="TEICHURONIC ACID BIOSYNTHESIS PROTEIN TUAE"/>
    <property type="match status" value="1"/>
</dbReference>
<evidence type="ECO:0000313" key="7">
    <source>
        <dbReference type="EMBL" id="AMJ99181.1"/>
    </source>
</evidence>
<dbReference type="InterPro" id="IPR007016">
    <property type="entry name" value="O-antigen_ligase-rel_domated"/>
</dbReference>
<keyword evidence="4 5" id="KW-0472">Membrane</keyword>
<feature type="transmembrane region" description="Helical" evidence="5">
    <location>
        <begin position="416"/>
        <end position="432"/>
    </location>
</feature>
<evidence type="ECO:0000259" key="6">
    <source>
        <dbReference type="Pfam" id="PF04932"/>
    </source>
</evidence>
<feature type="transmembrane region" description="Helical" evidence="5">
    <location>
        <begin position="174"/>
        <end position="191"/>
    </location>
</feature>
<evidence type="ECO:0000256" key="1">
    <source>
        <dbReference type="ARBA" id="ARBA00004141"/>
    </source>
</evidence>
<evidence type="ECO:0000256" key="4">
    <source>
        <dbReference type="ARBA" id="ARBA00023136"/>
    </source>
</evidence>
<dbReference type="EMBL" id="CP014323">
    <property type="protein sequence ID" value="AMJ99181.1"/>
    <property type="molecule type" value="Genomic_DNA"/>
</dbReference>
<dbReference type="AlphaFoldDB" id="A0A126Q1T4"/>
<dbReference type="GO" id="GO:0016020">
    <property type="term" value="C:membrane"/>
    <property type="evidence" value="ECO:0007669"/>
    <property type="project" value="UniProtKB-SubCell"/>
</dbReference>
<dbReference type="OrthoDB" id="871774at2"/>
<evidence type="ECO:0000256" key="3">
    <source>
        <dbReference type="ARBA" id="ARBA00022989"/>
    </source>
</evidence>